<feature type="region of interest" description="Disordered" evidence="1">
    <location>
        <begin position="1"/>
        <end position="57"/>
    </location>
</feature>
<evidence type="ECO:0000256" key="1">
    <source>
        <dbReference type="SAM" id="MobiDB-lite"/>
    </source>
</evidence>
<accession>A0A7G6X9R8</accession>
<evidence type="ECO:0000313" key="4">
    <source>
        <dbReference type="Proteomes" id="UP000515563"/>
    </source>
</evidence>
<dbReference type="KEGG" id="kqi:F1D05_17450"/>
<dbReference type="Proteomes" id="UP000515563">
    <property type="component" value="Chromosome"/>
</dbReference>
<keyword evidence="4" id="KW-1185">Reference proteome</keyword>
<name>A0A7G6X9R8_9ACTN</name>
<dbReference type="InterPro" id="IPR029058">
    <property type="entry name" value="AB_hydrolase_fold"/>
</dbReference>
<feature type="domain" description="Peptidase S33 tripeptidyl aminopeptidase-like C-terminal" evidence="2">
    <location>
        <begin position="45"/>
        <end position="136"/>
    </location>
</feature>
<keyword evidence="3" id="KW-0378">Hydrolase</keyword>
<gene>
    <name evidence="3" type="ORF">F1D05_17450</name>
</gene>
<dbReference type="Pfam" id="PF08386">
    <property type="entry name" value="Abhydrolase_4"/>
    <property type="match status" value="1"/>
</dbReference>
<dbReference type="EMBL" id="CP043661">
    <property type="protein sequence ID" value="QNE22983.1"/>
    <property type="molecule type" value="Genomic_DNA"/>
</dbReference>
<proteinExistence type="predicted"/>
<feature type="compositionally biased region" description="Basic and acidic residues" evidence="1">
    <location>
        <begin position="1"/>
        <end position="21"/>
    </location>
</feature>
<dbReference type="InterPro" id="IPR013595">
    <property type="entry name" value="Pept_S33_TAP-like_C"/>
</dbReference>
<feature type="compositionally biased region" description="Basic residues" evidence="1">
    <location>
        <begin position="29"/>
        <end position="38"/>
    </location>
</feature>
<protein>
    <submittedName>
        <fullName evidence="3">Alpha/beta hydrolase</fullName>
    </submittedName>
</protein>
<dbReference type="GO" id="GO:0016787">
    <property type="term" value="F:hydrolase activity"/>
    <property type="evidence" value="ECO:0007669"/>
    <property type="project" value="UniProtKB-KW"/>
</dbReference>
<reference evidence="3 4" key="2">
    <citation type="journal article" date="2020" name="Microbiol. Resour. Announc.">
        <title>Antarctic desert soil bacteria exhibit high novel natural product potential, evaluated through long-read genome sequencing and comparative genomics.</title>
        <authorList>
            <person name="Benaud N."/>
            <person name="Edwards R.J."/>
            <person name="Amos T.G."/>
            <person name="D'Agostino P.M."/>
            <person name="Gutierrez-Chavez C."/>
            <person name="Montgomery K."/>
            <person name="Nicetic I."/>
            <person name="Ferrari B.C."/>
        </authorList>
    </citation>
    <scope>NUCLEOTIDE SEQUENCE [LARGE SCALE GENOMIC DNA]</scope>
    <source>
        <strain evidence="3 4">SPB151</strain>
    </source>
</reference>
<organism evidence="3 4">
    <name type="scientific">Kribbella qitaiheensis</name>
    <dbReference type="NCBI Taxonomy" id="1544730"/>
    <lineage>
        <taxon>Bacteria</taxon>
        <taxon>Bacillati</taxon>
        <taxon>Actinomycetota</taxon>
        <taxon>Actinomycetes</taxon>
        <taxon>Propionibacteriales</taxon>
        <taxon>Kribbellaceae</taxon>
        <taxon>Kribbella</taxon>
    </lineage>
</organism>
<reference evidence="4" key="1">
    <citation type="submission" date="2019-09" db="EMBL/GenBank/DDBJ databases">
        <title>Antimicrobial potential of Antarctic Bacteria.</title>
        <authorList>
            <person name="Benaud N."/>
            <person name="Edwards R.J."/>
            <person name="Ferrari B.C."/>
        </authorList>
    </citation>
    <scope>NUCLEOTIDE SEQUENCE [LARGE SCALE GENOMIC DNA]</scope>
    <source>
        <strain evidence="4">SPB151</strain>
    </source>
</reference>
<evidence type="ECO:0000313" key="3">
    <source>
        <dbReference type="EMBL" id="QNE22983.1"/>
    </source>
</evidence>
<dbReference type="SUPFAM" id="SSF53474">
    <property type="entry name" value="alpha/beta-Hydrolases"/>
    <property type="match status" value="1"/>
</dbReference>
<dbReference type="AlphaFoldDB" id="A0A7G6X9R8"/>
<sequence length="143" mass="15974">MEPPERTDLRTRPRPPYRETGARGFAGVRTRRARRFRRRPDQDRNESCLGLPKAPNPQQDLEIRHLKTPILLSNSIHDPATGYNWATDVARQLGRNGVLLTYQGWGHGSYNKSPCVQSAIDDYLVSLKVPARGSSCPAVAPTG</sequence>
<evidence type="ECO:0000259" key="2">
    <source>
        <dbReference type="Pfam" id="PF08386"/>
    </source>
</evidence>